<dbReference type="EMBL" id="CP118615">
    <property type="protein sequence ID" value="WDZ87916.1"/>
    <property type="molecule type" value="Genomic_DNA"/>
</dbReference>
<organism evidence="1 2">
    <name type="scientific">Micromonospora cathayae</name>
    <dbReference type="NCBI Taxonomy" id="3028804"/>
    <lineage>
        <taxon>Bacteria</taxon>
        <taxon>Bacillati</taxon>
        <taxon>Actinomycetota</taxon>
        <taxon>Actinomycetes</taxon>
        <taxon>Micromonosporales</taxon>
        <taxon>Micromonosporaceae</taxon>
        <taxon>Micromonospora</taxon>
    </lineage>
</organism>
<sequence length="85" mass="9351">MVAAHIRIAPLGSTSEFDPTALRDLIYTQGTQNGIEHVRVRAGPYGTDILAFIDGDDPEEATKALHQIVNRTIAGTPALRRWRII</sequence>
<evidence type="ECO:0000313" key="1">
    <source>
        <dbReference type="EMBL" id="WDZ87916.1"/>
    </source>
</evidence>
<name>A0ABY7ZYM5_9ACTN</name>
<reference evidence="1 2" key="1">
    <citation type="submission" date="2023-02" db="EMBL/GenBank/DDBJ databases">
        <authorList>
            <person name="Mo P."/>
        </authorList>
    </citation>
    <scope>NUCLEOTIDE SEQUENCE [LARGE SCALE GENOMIC DNA]</scope>
    <source>
        <strain evidence="1 2">HUAS 3</strain>
    </source>
</reference>
<proteinExistence type="predicted"/>
<dbReference type="RefSeq" id="WP_275034937.1">
    <property type="nucleotide sequence ID" value="NZ_CP118615.1"/>
</dbReference>
<keyword evidence="2" id="KW-1185">Reference proteome</keyword>
<dbReference type="Proteomes" id="UP001219605">
    <property type="component" value="Chromosome"/>
</dbReference>
<protein>
    <submittedName>
        <fullName evidence="1">Uncharacterized protein</fullName>
    </submittedName>
</protein>
<accession>A0ABY7ZYM5</accession>
<evidence type="ECO:0000313" key="2">
    <source>
        <dbReference type="Proteomes" id="UP001219605"/>
    </source>
</evidence>
<gene>
    <name evidence="1" type="ORF">PVK37_03600</name>
</gene>